<evidence type="ECO:0000313" key="2">
    <source>
        <dbReference type="Proteomes" id="UP000244915"/>
    </source>
</evidence>
<dbReference type="KEGG" id="ypac:CEW88_20500"/>
<dbReference type="NCBIfam" id="NF009435">
    <property type="entry name" value="PRK12794.1"/>
    <property type="match status" value="1"/>
</dbReference>
<evidence type="ECO:0000313" key="1">
    <source>
        <dbReference type="EMBL" id="AWI86129.1"/>
    </source>
</evidence>
<dbReference type="OrthoDB" id="9808944at2"/>
<proteinExistence type="predicted"/>
<keyword evidence="1" id="KW-0614">Plasmid</keyword>
<dbReference type="EMBL" id="CP022191">
    <property type="protein sequence ID" value="AWI86129.1"/>
    <property type="molecule type" value="Genomic_DNA"/>
</dbReference>
<sequence>MSISAYQRTIRESESPRQIEARVFARVTGALQQHVEAWAASPEKSARIAVLSDGLRDALAQNQRLWSQLRDDLASSRNALPEALRANLLSISLWVDRTSTTVLGGGPGLPALIDVNRNILAGLSAARPAPTGMAQDGAQPYSQAL</sequence>
<dbReference type="Pfam" id="PF07309">
    <property type="entry name" value="FlaF"/>
    <property type="match status" value="1"/>
</dbReference>
<dbReference type="RefSeq" id="WP_108970232.1">
    <property type="nucleotide sequence ID" value="NZ_CP022191.1"/>
</dbReference>
<dbReference type="InterPro" id="IPR010845">
    <property type="entry name" value="FlaF"/>
</dbReference>
<dbReference type="AlphaFoldDB" id="A0A2U8HJG7"/>
<reference evidence="1 2" key="1">
    <citation type="submission" date="2017-06" db="EMBL/GenBank/DDBJ databases">
        <title>Yangia sp. YSBP01 complete genome sequence.</title>
        <authorList>
            <person name="Woo J.-H."/>
            <person name="Kim H.-S."/>
        </authorList>
    </citation>
    <scope>NUCLEOTIDE SEQUENCE [LARGE SCALE GENOMIC DNA]</scope>
    <source>
        <strain evidence="1 2">YSBP01</strain>
        <plasmid evidence="1 2">unnamed1</plasmid>
    </source>
</reference>
<accession>A0A2U8HJG7</accession>
<name>A0A2U8HJG7_9RHOB</name>
<dbReference type="Proteomes" id="UP000244915">
    <property type="component" value="Plasmid unnamed1"/>
</dbReference>
<dbReference type="GO" id="GO:0044781">
    <property type="term" value="P:bacterial-type flagellum organization"/>
    <property type="evidence" value="ECO:0007669"/>
    <property type="project" value="InterPro"/>
</dbReference>
<gene>
    <name evidence="1" type="ORF">CEW88_20500</name>
</gene>
<geneLocation type="plasmid" evidence="1 2">
    <name>unnamed1</name>
</geneLocation>
<protein>
    <submittedName>
        <fullName evidence="1">FlaF protein</fullName>
    </submittedName>
</protein>
<organism evidence="1 2">
    <name type="scientific">Alloyangia pacifica</name>
    <dbReference type="NCBI Taxonomy" id="311180"/>
    <lineage>
        <taxon>Bacteria</taxon>
        <taxon>Pseudomonadati</taxon>
        <taxon>Pseudomonadota</taxon>
        <taxon>Alphaproteobacteria</taxon>
        <taxon>Rhodobacterales</taxon>
        <taxon>Roseobacteraceae</taxon>
        <taxon>Alloyangia</taxon>
    </lineage>
</organism>